<dbReference type="NCBIfam" id="NF047637">
    <property type="entry name" value="lipo_CC0125"/>
    <property type="match status" value="1"/>
</dbReference>
<proteinExistence type="predicted"/>
<gene>
    <name evidence="1" type="ORF">D8I30_12775</name>
</gene>
<accession>A0A494RKE6</accession>
<dbReference type="Proteomes" id="UP000276984">
    <property type="component" value="Chromosome"/>
</dbReference>
<protein>
    <submittedName>
        <fullName evidence="1">Uncharacterized protein</fullName>
    </submittedName>
</protein>
<sequence length="73" mass="8313">MWGPRWRYNNGLGAWRTWDPWYSDPFFDVAQATQYEASAEIVMGHGAKPANDPRAFDARSLMAALSGQIVRPR</sequence>
<dbReference type="EMBL" id="CP032707">
    <property type="protein sequence ID" value="AYG95949.1"/>
    <property type="molecule type" value="Genomic_DNA"/>
</dbReference>
<keyword evidence="2" id="KW-1185">Reference proteome</keyword>
<evidence type="ECO:0000313" key="2">
    <source>
        <dbReference type="Proteomes" id="UP000276984"/>
    </source>
</evidence>
<reference evidence="1 2" key="1">
    <citation type="submission" date="2018-10" db="EMBL/GenBank/DDBJ databases">
        <title>Complete genome sequence of Brevundimonas naejangsanensis BRV3.</title>
        <authorList>
            <person name="Berrios L."/>
            <person name="Ely B."/>
        </authorList>
    </citation>
    <scope>NUCLEOTIDE SEQUENCE [LARGE SCALE GENOMIC DNA]</scope>
    <source>
        <strain evidence="1 2">BRV3</strain>
    </source>
</reference>
<organism evidence="1 2">
    <name type="scientific">Brevundimonas naejangsanensis</name>
    <dbReference type="NCBI Taxonomy" id="588932"/>
    <lineage>
        <taxon>Bacteria</taxon>
        <taxon>Pseudomonadati</taxon>
        <taxon>Pseudomonadota</taxon>
        <taxon>Alphaproteobacteria</taxon>
        <taxon>Caulobacterales</taxon>
        <taxon>Caulobacteraceae</taxon>
        <taxon>Brevundimonas</taxon>
    </lineage>
</organism>
<evidence type="ECO:0000313" key="1">
    <source>
        <dbReference type="EMBL" id="AYG95949.1"/>
    </source>
</evidence>
<name>A0A494RKE6_9CAUL</name>
<dbReference type="AlphaFoldDB" id="A0A494RKE6"/>
<dbReference type="OrthoDB" id="7172943at2"/>